<name>A0A3C1KQH7_9GAMM</name>
<organism evidence="2 3">
    <name type="scientific">Haliea salexigens</name>
    <dbReference type="NCBI Taxonomy" id="287487"/>
    <lineage>
        <taxon>Bacteria</taxon>
        <taxon>Pseudomonadati</taxon>
        <taxon>Pseudomonadota</taxon>
        <taxon>Gammaproteobacteria</taxon>
        <taxon>Cellvibrionales</taxon>
        <taxon>Halieaceae</taxon>
        <taxon>Haliea</taxon>
    </lineage>
</organism>
<proteinExistence type="predicted"/>
<dbReference type="GO" id="GO:0019432">
    <property type="term" value="P:triglyceride biosynthetic process"/>
    <property type="evidence" value="ECO:0007669"/>
    <property type="project" value="TreeGrafter"/>
</dbReference>
<dbReference type="Pfam" id="PF06974">
    <property type="entry name" value="WS_DGAT_C"/>
    <property type="match status" value="1"/>
</dbReference>
<dbReference type="GO" id="GO:0005886">
    <property type="term" value="C:plasma membrane"/>
    <property type="evidence" value="ECO:0007669"/>
    <property type="project" value="TreeGrafter"/>
</dbReference>
<evidence type="ECO:0000313" key="2">
    <source>
        <dbReference type="EMBL" id="HAN28604.1"/>
    </source>
</evidence>
<dbReference type="GO" id="GO:0001666">
    <property type="term" value="P:response to hypoxia"/>
    <property type="evidence" value="ECO:0007669"/>
    <property type="project" value="TreeGrafter"/>
</dbReference>
<feature type="domain" description="O-acyltransferase WSD1 C-terminal" evidence="1">
    <location>
        <begin position="8"/>
        <end position="157"/>
    </location>
</feature>
<dbReference type="PANTHER" id="PTHR31650">
    <property type="entry name" value="O-ACYLTRANSFERASE (WSD1-LIKE) FAMILY PROTEIN"/>
    <property type="match status" value="1"/>
</dbReference>
<dbReference type="InterPro" id="IPR009721">
    <property type="entry name" value="O-acyltransferase_WSD1_C"/>
</dbReference>
<dbReference type="InterPro" id="IPR045034">
    <property type="entry name" value="O-acyltransferase_WSD1-like"/>
</dbReference>
<dbReference type="PANTHER" id="PTHR31650:SF1">
    <property type="entry name" value="WAX ESTER SYNTHASE_DIACYLGLYCEROL ACYLTRANSFERASE 4-RELATED"/>
    <property type="match status" value="1"/>
</dbReference>
<keyword evidence="2" id="KW-0012">Acyltransferase</keyword>
<dbReference type="GO" id="GO:0008374">
    <property type="term" value="F:O-acyltransferase activity"/>
    <property type="evidence" value="ECO:0007669"/>
    <property type="project" value="InterPro"/>
</dbReference>
<reference evidence="2 3" key="1">
    <citation type="journal article" date="2018" name="Nat. Biotechnol.">
        <title>A standardized bacterial taxonomy based on genome phylogeny substantially revises the tree of life.</title>
        <authorList>
            <person name="Parks D.H."/>
            <person name="Chuvochina M."/>
            <person name="Waite D.W."/>
            <person name="Rinke C."/>
            <person name="Skarshewski A."/>
            <person name="Chaumeil P.A."/>
            <person name="Hugenholtz P."/>
        </authorList>
    </citation>
    <scope>NUCLEOTIDE SEQUENCE [LARGE SCALE GENOMIC DNA]</scope>
    <source>
        <strain evidence="2">UBA9158</strain>
    </source>
</reference>
<evidence type="ECO:0000313" key="3">
    <source>
        <dbReference type="Proteomes" id="UP000259273"/>
    </source>
</evidence>
<evidence type="ECO:0000259" key="1">
    <source>
        <dbReference type="Pfam" id="PF06974"/>
    </source>
</evidence>
<dbReference type="AlphaFoldDB" id="A0A3C1KQH7"/>
<dbReference type="GO" id="GO:0071731">
    <property type="term" value="P:response to nitric oxide"/>
    <property type="evidence" value="ECO:0007669"/>
    <property type="project" value="TreeGrafter"/>
</dbReference>
<sequence>GESSEDHNQVGSIFTSLHTDIADPAARLQAIHHSSLDAQRAGDASPLVDMLKLAGVFTPAITRPVANFWARNHLSSYLPVNISTVVSNVPGPDQPLYCSGARLMDYYGLGVLTPGVGLFHMVFSYCGKMTVSVLADRAMLPEPEHYKRCLEASLQALAAAVLPRTRRKAAPRKAQKKPARRRV</sequence>
<feature type="non-terminal residue" evidence="2">
    <location>
        <position position="1"/>
    </location>
</feature>
<dbReference type="Proteomes" id="UP000259273">
    <property type="component" value="Unassembled WGS sequence"/>
</dbReference>
<gene>
    <name evidence="2" type="ORF">DCP75_12940</name>
</gene>
<keyword evidence="2" id="KW-0808">Transferase</keyword>
<dbReference type="GO" id="GO:0051701">
    <property type="term" value="P:biological process involved in interaction with host"/>
    <property type="evidence" value="ECO:0007669"/>
    <property type="project" value="TreeGrafter"/>
</dbReference>
<accession>A0A3C1KQH7</accession>
<protein>
    <submittedName>
        <fullName evidence="2">Wax ester/triacylglycerol synthase family O-acyltransferase</fullName>
    </submittedName>
</protein>
<dbReference type="EMBL" id="DMND01000174">
    <property type="protein sequence ID" value="HAN28604.1"/>
    <property type="molecule type" value="Genomic_DNA"/>
</dbReference>
<comment type="caution">
    <text evidence="2">The sequence shown here is derived from an EMBL/GenBank/DDBJ whole genome shotgun (WGS) entry which is preliminary data.</text>
</comment>